<dbReference type="Proteomes" id="UP001500399">
    <property type="component" value="Unassembled WGS sequence"/>
</dbReference>
<keyword evidence="2" id="KW-0732">Signal</keyword>
<comment type="caution">
    <text evidence="4">The sequence shown here is derived from an EMBL/GenBank/DDBJ whole genome shotgun (WGS) entry which is preliminary data.</text>
</comment>
<comment type="similarity">
    <text evidence="1">Belongs to the bacterial solute-binding protein 8 family.</text>
</comment>
<feature type="chain" id="PRO_5047201756" evidence="2">
    <location>
        <begin position="22"/>
        <end position="376"/>
    </location>
</feature>
<dbReference type="RefSeq" id="WP_304987076.1">
    <property type="nucleotide sequence ID" value="NZ_BAAACR010000008.1"/>
</dbReference>
<dbReference type="EMBL" id="BAAACR010000008">
    <property type="protein sequence ID" value="GAA0211874.1"/>
    <property type="molecule type" value="Genomic_DNA"/>
</dbReference>
<gene>
    <name evidence="4" type="ORF">GCM10008919_13970</name>
</gene>
<dbReference type="Gene3D" id="3.40.50.1980">
    <property type="entry name" value="Nitrogenase molybdenum iron protein domain"/>
    <property type="match status" value="2"/>
</dbReference>
<dbReference type="PROSITE" id="PS50983">
    <property type="entry name" value="FE_B12_PBP"/>
    <property type="match status" value="1"/>
</dbReference>
<evidence type="ECO:0000256" key="2">
    <source>
        <dbReference type="SAM" id="SignalP"/>
    </source>
</evidence>
<keyword evidence="5" id="KW-1185">Reference proteome</keyword>
<organism evidence="4 5">
    <name type="scientific">Selenomonas dianae</name>
    <dbReference type="NCBI Taxonomy" id="135079"/>
    <lineage>
        <taxon>Bacteria</taxon>
        <taxon>Bacillati</taxon>
        <taxon>Bacillota</taxon>
        <taxon>Negativicutes</taxon>
        <taxon>Selenomonadales</taxon>
        <taxon>Selenomonadaceae</taxon>
        <taxon>Selenomonas</taxon>
    </lineage>
</organism>
<dbReference type="Pfam" id="PF01497">
    <property type="entry name" value="Peripla_BP_2"/>
    <property type="match status" value="1"/>
</dbReference>
<evidence type="ECO:0000313" key="4">
    <source>
        <dbReference type="EMBL" id="GAA0211874.1"/>
    </source>
</evidence>
<proteinExistence type="inferred from homology"/>
<feature type="signal peptide" evidence="2">
    <location>
        <begin position="1"/>
        <end position="21"/>
    </location>
</feature>
<evidence type="ECO:0000259" key="3">
    <source>
        <dbReference type="PROSITE" id="PS50983"/>
    </source>
</evidence>
<sequence>MRDTFILRRVLTALFAAVFMAALLVGCGQDAKQAAEQKPAAAESYTFTDQAGNEVTVKAPVERMVVLQHHSLDIICQLGGQDKIVGVESTWQRDLGDYIADIWPAIKDMPTQGTLTQPNIEEIAKLKPDIVIVASQSDQGSAAKLREMGIPVAVISLRGEGKQAEAQNPRLSNADKAYTDGLRGAIEILGHLTGRDAKAKELWAFAEESRAIVEKAVGSIPDDQRVTAIPVSSKHMVYGNDKYVGCMLLRAGGMNPAAKDIQGNGEYNVESLAKWNPEVIISQDRYPEIYKELTTDPAYAQLRAVQNGNVIEAPYWAKPWGNPDADSVALGELWLAHMFYPDKVSADVVMERAKKFYETFYGVPFTGKVADGIVRK</sequence>
<name>A0ABN0T419_9FIRM</name>
<evidence type="ECO:0000256" key="1">
    <source>
        <dbReference type="ARBA" id="ARBA00008814"/>
    </source>
</evidence>
<dbReference type="PROSITE" id="PS51257">
    <property type="entry name" value="PROKAR_LIPOPROTEIN"/>
    <property type="match status" value="1"/>
</dbReference>
<reference evidence="4 5" key="1">
    <citation type="journal article" date="2019" name="Int. J. Syst. Evol. Microbiol.">
        <title>The Global Catalogue of Microorganisms (GCM) 10K type strain sequencing project: providing services to taxonomists for standard genome sequencing and annotation.</title>
        <authorList>
            <consortium name="The Broad Institute Genomics Platform"/>
            <consortium name="The Broad Institute Genome Sequencing Center for Infectious Disease"/>
            <person name="Wu L."/>
            <person name="Ma J."/>
        </authorList>
    </citation>
    <scope>NUCLEOTIDE SEQUENCE [LARGE SCALE GENOMIC DNA]</scope>
    <source>
        <strain evidence="4 5">JCM 8542</strain>
    </source>
</reference>
<accession>A0ABN0T419</accession>
<dbReference type="InterPro" id="IPR050902">
    <property type="entry name" value="ABC_Transporter_SBP"/>
</dbReference>
<evidence type="ECO:0000313" key="5">
    <source>
        <dbReference type="Proteomes" id="UP001500399"/>
    </source>
</evidence>
<dbReference type="SUPFAM" id="SSF53807">
    <property type="entry name" value="Helical backbone' metal receptor"/>
    <property type="match status" value="1"/>
</dbReference>
<feature type="domain" description="Fe/B12 periplasmic-binding" evidence="3">
    <location>
        <begin position="63"/>
        <end position="343"/>
    </location>
</feature>
<dbReference type="PANTHER" id="PTHR30535:SF34">
    <property type="entry name" value="MOLYBDATE-BINDING PROTEIN MOLA"/>
    <property type="match status" value="1"/>
</dbReference>
<dbReference type="InterPro" id="IPR002491">
    <property type="entry name" value="ABC_transptr_periplasmic_BD"/>
</dbReference>
<dbReference type="PANTHER" id="PTHR30535">
    <property type="entry name" value="VITAMIN B12-BINDING PROTEIN"/>
    <property type="match status" value="1"/>
</dbReference>
<protein>
    <submittedName>
        <fullName evidence="4">ABC transporter substrate-binding protein</fullName>
    </submittedName>
</protein>